<dbReference type="EMBL" id="SNXW01000007">
    <property type="protein sequence ID" value="TDP81707.1"/>
    <property type="molecule type" value="Genomic_DNA"/>
</dbReference>
<feature type="chain" id="PRO_5020451068" description="DUF6701 domain-containing protein" evidence="1">
    <location>
        <begin position="35"/>
        <end position="907"/>
    </location>
</feature>
<evidence type="ECO:0000313" key="3">
    <source>
        <dbReference type="EMBL" id="TDP81707.1"/>
    </source>
</evidence>
<dbReference type="PROSITE" id="PS51257">
    <property type="entry name" value="PROKAR_LIPOPROTEIN"/>
    <property type="match status" value="1"/>
</dbReference>
<name>A0A4R6R801_9BURK</name>
<evidence type="ECO:0000259" key="2">
    <source>
        <dbReference type="Pfam" id="PF20419"/>
    </source>
</evidence>
<sequence>MSALFKQVLGRLKSASQGVAVGLALGCCATLAQAAATTAGTLKVLVPSQTGFSPQAYTSANLKTVDFDTTLLTNTAGVTQGSTSATGGGGWSTTTTASPAPTGFASKFARVASGTSGSSQTQLSFTNGTGYVSFLWHLGTGDSDNTIRINLSNGDYRTLTNCPDASTTCVGGYDTVNFFQGFFNVLLGLTGQVNETQSVRVVYTPPAGVLVTSVQLTAVRHQVCAFWFLCSWDNRNLSIDNLSYDDNTDGAPLMVLDHVEVVASNASGLTCQNNTFKVRACANAACTTLYTKGVTGTVNFTRSDGGASRAVAYSIASGSAYSGDLSVSMPSNWGSSTTWNTAATSVPVAAASSMCAFGTLVGSSACAFTANKTGLLLSLPAGIAGDPQTLTATLVSENLFGACTSPSGSGSLTSTVTAKYGVATNTTVATLLSSGSSSTLKTLTSGSAITGLTTGVSSAVGTNTFSYADSGQVQLDVTVTGLSGTLSSLLGVKNSVVTTVVPAALKVEPVIGGNIVLTNPKLAAGGDFQLRITALNKAGAILKNFGAEPGLGAVNLTKALLKPAGAALKNNPDLAMGLISFNNGISLLTLSWDEVGSLDFVASLADYLGSGKSVEGKLTDTVPPGLRLVPAKFGLSATPRCSATEGASNIAFAYAGQPIDVTVTALNADGVITQNYDGTAASPTDRLANSVSIATAGGANSGTLGGSPVLAATAFANGSGSGTITYGMTNKLSAPDTVTLTASDADVNTVKSTPAVLVRSGRIKLSNAFGSEKSVLDMPIQVQYWTGKSWTASNDSCTNASVVTTGALKRNAYKSHAGAVSSAWATTASSVTLTGGVGKLTLTAPGAGKTGTVDVELDLTASGANLPWLQSLDDACGTNTVCNPKARASFGVYSPESKKTVNIRNVF</sequence>
<accession>A0A4R6R801</accession>
<protein>
    <recommendedName>
        <fullName evidence="2">DUF6701 domain-containing protein</fullName>
    </recommendedName>
</protein>
<feature type="signal peptide" evidence="1">
    <location>
        <begin position="1"/>
        <end position="34"/>
    </location>
</feature>
<dbReference type="InterPro" id="IPR046524">
    <property type="entry name" value="DUF6701"/>
</dbReference>
<evidence type="ECO:0000313" key="4">
    <source>
        <dbReference type="Proteomes" id="UP000294593"/>
    </source>
</evidence>
<reference evidence="3 4" key="1">
    <citation type="submission" date="2019-03" db="EMBL/GenBank/DDBJ databases">
        <title>Genomic Encyclopedia of Type Strains, Phase IV (KMG-IV): sequencing the most valuable type-strain genomes for metagenomic binning, comparative biology and taxonomic classification.</title>
        <authorList>
            <person name="Goeker M."/>
        </authorList>
    </citation>
    <scope>NUCLEOTIDE SEQUENCE [LARGE SCALE GENOMIC DNA]</scope>
    <source>
        <strain evidence="3 4">DSM 11901</strain>
    </source>
</reference>
<gene>
    <name evidence="3" type="ORF">EV672_107138</name>
</gene>
<proteinExistence type="predicted"/>
<dbReference type="Pfam" id="PF20419">
    <property type="entry name" value="DUF6701"/>
    <property type="match status" value="1"/>
</dbReference>
<evidence type="ECO:0000256" key="1">
    <source>
        <dbReference type="SAM" id="SignalP"/>
    </source>
</evidence>
<comment type="caution">
    <text evidence="3">The sequence shown here is derived from an EMBL/GenBank/DDBJ whole genome shotgun (WGS) entry which is preliminary data.</text>
</comment>
<dbReference type="RefSeq" id="WP_133609874.1">
    <property type="nucleotide sequence ID" value="NZ_SNXW01000007.1"/>
</dbReference>
<dbReference type="Proteomes" id="UP000294593">
    <property type="component" value="Unassembled WGS sequence"/>
</dbReference>
<keyword evidence="4" id="KW-1185">Reference proteome</keyword>
<dbReference type="OrthoDB" id="9790247at2"/>
<feature type="domain" description="DUF6701" evidence="2">
    <location>
        <begin position="362"/>
        <end position="893"/>
    </location>
</feature>
<organism evidence="3 4">
    <name type="scientific">Aquabacterium commune</name>
    <dbReference type="NCBI Taxonomy" id="70586"/>
    <lineage>
        <taxon>Bacteria</taxon>
        <taxon>Pseudomonadati</taxon>
        <taxon>Pseudomonadota</taxon>
        <taxon>Betaproteobacteria</taxon>
        <taxon>Burkholderiales</taxon>
        <taxon>Aquabacterium</taxon>
    </lineage>
</organism>
<keyword evidence="1" id="KW-0732">Signal</keyword>
<dbReference type="AlphaFoldDB" id="A0A4R6R801"/>